<evidence type="ECO:0000256" key="4">
    <source>
        <dbReference type="ARBA" id="ARBA00022741"/>
    </source>
</evidence>
<dbReference type="AlphaFoldDB" id="A0A3G2R4R7"/>
<comment type="function">
    <text evidence="11">Part of a stress-induced multi-chaperone system, it is involved in the recovery of the cell from heat-induced damage, in cooperation with DnaK, DnaJ and GrpE.</text>
</comment>
<dbReference type="NCBIfam" id="TIGR03346">
    <property type="entry name" value="chaperone_ClpB"/>
    <property type="match status" value="1"/>
</dbReference>
<dbReference type="Gene3D" id="1.10.1780.10">
    <property type="entry name" value="Clp, N-terminal domain"/>
    <property type="match status" value="1"/>
</dbReference>
<keyword evidence="3 9" id="KW-0677">Repeat</keyword>
<dbReference type="CDD" id="cd19499">
    <property type="entry name" value="RecA-like_ClpB_Hsp104-like"/>
    <property type="match status" value="1"/>
</dbReference>
<dbReference type="InterPro" id="IPR004176">
    <property type="entry name" value="Clp_R_N"/>
</dbReference>
<sequence>MDINKYTQKSTEALAEAQKLAVERHHQEVTPRHLLLSLLIQEDGFIPRLLTLAGVNHEMFKTSAEDIVRRIPSVHGYDGPLAMSSGLLRVMVRAEKEASRMKDEYVSVEHLLLALMEEGDGDIKDVFKNFGLDRNRILDALKKIRGSQQVTSENPEATYDALNRYGRDFTRLAREGKLDPVIGRDEEIRRVIEILSRRTKNNPVIIGEAGVGKTAIAEGLARRIVSKDVPEGLKDKKIIALDMGSLIAGAKFRGEFEERLKAVLKEVQNSDGRIILFIDELHTVVGAGAAEGALDAGNLLKPMLARGELRAIGATTIEEYRKYIEKDKALERRFQPVLVEPPSVEDTISILRGLKEKYEVYHGVRIKDSAIIAAAVLSDRYIPDRFLPDKAIDLMDEAAARLRTEIDSMPAELDEILRKITQLQIEEAALKKENDPQSMERLEKIKNQLAQLNVKANSMKERWKQEKDRITKIHDLKKQIDEVKIQIERAEREYDLNKVAELKFGRLNELERKLSEEENAMMKEHAKEAVLKEEVDEEEIARVVSQWTGVPLNRIMEGEKQKLLHLEDILHRRVVGQEDAVKAVADAVLRARAGIKDPGRPVGSFIFLGPTGVGKTELAKSLAEALFDDERNIIRIDMSEYMEKHSVSRLIGAPPGYVGYEEGGQLTEAVRSHPYSVILLDEIEKAHSDVFNVLLQILDDGRLTDGKGRTVDFKNTVIIMTSNLGSHEILEFQAGGGKDFSIVKERVLNLLRRQFKPEFLNRVDEVIVFHPLEKSHMKQISQMLLEKFAQRVKDFAGLELTWSDRTLNYLSEKGYDPSYGARPLKRLIQQEIETPLSRMIVQGVKSDEKINLDELID</sequence>
<reference evidence="13 14" key="1">
    <citation type="submission" date="2018-10" db="EMBL/GenBank/DDBJ databases">
        <authorList>
            <person name="Zhang X."/>
        </authorList>
    </citation>
    <scope>NUCLEOTIDE SEQUENCE [LARGE SCALE GENOMIC DNA]</scope>
    <source>
        <strain evidence="13 14">SK-G1</strain>
    </source>
</reference>
<dbReference type="InterPro" id="IPR028299">
    <property type="entry name" value="ClpA/B_CS2"/>
</dbReference>
<evidence type="ECO:0000313" key="14">
    <source>
        <dbReference type="Proteomes" id="UP000280960"/>
    </source>
</evidence>
<dbReference type="Pfam" id="PF17871">
    <property type="entry name" value="AAA_lid_9"/>
    <property type="match status" value="1"/>
</dbReference>
<dbReference type="CDD" id="cd00009">
    <property type="entry name" value="AAA"/>
    <property type="match status" value="1"/>
</dbReference>
<proteinExistence type="inferred from homology"/>
<dbReference type="GO" id="GO:0034605">
    <property type="term" value="P:cellular response to heat"/>
    <property type="evidence" value="ECO:0007669"/>
    <property type="project" value="TreeGrafter"/>
</dbReference>
<dbReference type="InterPro" id="IPR050130">
    <property type="entry name" value="ClpA_ClpB"/>
</dbReference>
<evidence type="ECO:0000256" key="6">
    <source>
        <dbReference type="ARBA" id="ARBA00023054"/>
    </source>
</evidence>
<feature type="coiled-coil region" evidence="11">
    <location>
        <begin position="413"/>
        <end position="527"/>
    </location>
</feature>
<dbReference type="SUPFAM" id="SSF81923">
    <property type="entry name" value="Double Clp-N motif"/>
    <property type="match status" value="1"/>
</dbReference>
<dbReference type="GO" id="GO:0016887">
    <property type="term" value="F:ATP hydrolysis activity"/>
    <property type="evidence" value="ECO:0007669"/>
    <property type="project" value="InterPro"/>
</dbReference>
<dbReference type="SMART" id="SM00382">
    <property type="entry name" value="AAA"/>
    <property type="match status" value="2"/>
</dbReference>
<dbReference type="Pfam" id="PF00004">
    <property type="entry name" value="AAA"/>
    <property type="match status" value="1"/>
</dbReference>
<dbReference type="RefSeq" id="WP_122014601.1">
    <property type="nucleotide sequence ID" value="NZ_CP033169.1"/>
</dbReference>
<dbReference type="SUPFAM" id="SSF52540">
    <property type="entry name" value="P-loop containing nucleoside triphosphate hydrolases"/>
    <property type="match status" value="2"/>
</dbReference>
<evidence type="ECO:0000256" key="1">
    <source>
        <dbReference type="ARBA" id="ARBA00004496"/>
    </source>
</evidence>
<dbReference type="GO" id="GO:0042026">
    <property type="term" value="P:protein refolding"/>
    <property type="evidence" value="ECO:0007669"/>
    <property type="project" value="UniProtKB-UniRule"/>
</dbReference>
<dbReference type="FunFam" id="3.40.50.300:FF:000120">
    <property type="entry name" value="ATP-dependent chaperone ClpB"/>
    <property type="match status" value="1"/>
</dbReference>
<name>A0A3G2R4R7_9FIRM</name>
<keyword evidence="4 10" id="KW-0547">Nucleotide-binding</keyword>
<evidence type="ECO:0000256" key="10">
    <source>
        <dbReference type="RuleBase" id="RU004432"/>
    </source>
</evidence>
<dbReference type="InterPro" id="IPR001270">
    <property type="entry name" value="ClpA/B"/>
</dbReference>
<dbReference type="EMBL" id="CP033169">
    <property type="protein sequence ID" value="AYO30453.1"/>
    <property type="molecule type" value="Genomic_DNA"/>
</dbReference>
<comment type="subcellular location">
    <subcellularLocation>
        <location evidence="1 11">Cytoplasm</location>
    </subcellularLocation>
</comment>
<dbReference type="InterPro" id="IPR018368">
    <property type="entry name" value="ClpA/B_CS1"/>
</dbReference>
<dbReference type="PROSITE" id="PS51903">
    <property type="entry name" value="CLP_R"/>
    <property type="match status" value="1"/>
</dbReference>
<keyword evidence="11" id="KW-0346">Stress response</keyword>
<comment type="subunit">
    <text evidence="8">Homohexamer. The oligomerization is ATP-dependent.</text>
</comment>
<dbReference type="GO" id="GO:0005737">
    <property type="term" value="C:cytoplasm"/>
    <property type="evidence" value="ECO:0007669"/>
    <property type="project" value="UniProtKB-SubCell"/>
</dbReference>
<keyword evidence="14" id="KW-1185">Reference proteome</keyword>
<evidence type="ECO:0000313" key="13">
    <source>
        <dbReference type="EMBL" id="AYO30453.1"/>
    </source>
</evidence>
<dbReference type="InterPro" id="IPR027417">
    <property type="entry name" value="P-loop_NTPase"/>
</dbReference>
<dbReference type="InterPro" id="IPR003593">
    <property type="entry name" value="AAA+_ATPase"/>
</dbReference>
<dbReference type="GO" id="GO:0005524">
    <property type="term" value="F:ATP binding"/>
    <property type="evidence" value="ECO:0007669"/>
    <property type="project" value="UniProtKB-UniRule"/>
</dbReference>
<evidence type="ECO:0000256" key="11">
    <source>
        <dbReference type="RuleBase" id="RU362034"/>
    </source>
</evidence>
<evidence type="ECO:0000256" key="5">
    <source>
        <dbReference type="ARBA" id="ARBA00022840"/>
    </source>
</evidence>
<protein>
    <recommendedName>
        <fullName evidence="11">Chaperone protein ClpB</fullName>
    </recommendedName>
</protein>
<evidence type="ECO:0000256" key="7">
    <source>
        <dbReference type="ARBA" id="ARBA00023186"/>
    </source>
</evidence>
<keyword evidence="6 11" id="KW-0175">Coiled coil</keyword>
<gene>
    <name evidence="11 13" type="primary">clpB</name>
    <name evidence="13" type="ORF">D2962_07290</name>
</gene>
<accession>A0A3G2R4R7</accession>
<evidence type="ECO:0000259" key="12">
    <source>
        <dbReference type="PROSITE" id="PS51903"/>
    </source>
</evidence>
<dbReference type="Pfam" id="PF07724">
    <property type="entry name" value="AAA_2"/>
    <property type="match status" value="1"/>
</dbReference>
<dbReference type="InterPro" id="IPR003959">
    <property type="entry name" value="ATPase_AAA_core"/>
</dbReference>
<dbReference type="Pfam" id="PF02861">
    <property type="entry name" value="Clp_N"/>
    <property type="match status" value="1"/>
</dbReference>
<dbReference type="PROSITE" id="PS00870">
    <property type="entry name" value="CLPAB_1"/>
    <property type="match status" value="1"/>
</dbReference>
<dbReference type="KEGG" id="bacg:D2962_07290"/>
<evidence type="ECO:0000256" key="8">
    <source>
        <dbReference type="ARBA" id="ARBA00026057"/>
    </source>
</evidence>
<keyword evidence="7 10" id="KW-0143">Chaperone</keyword>
<comment type="subunit">
    <text evidence="11">Homohexamer; The oligomerization is ATP-dependent.</text>
</comment>
<dbReference type="FunFam" id="3.40.50.300:FF:000025">
    <property type="entry name" value="ATP-dependent Clp protease subunit"/>
    <property type="match status" value="1"/>
</dbReference>
<dbReference type="PANTHER" id="PTHR11638:SF18">
    <property type="entry name" value="HEAT SHOCK PROTEIN 104"/>
    <property type="match status" value="1"/>
</dbReference>
<dbReference type="Gene3D" id="3.40.50.300">
    <property type="entry name" value="P-loop containing nucleotide triphosphate hydrolases"/>
    <property type="match status" value="3"/>
</dbReference>
<dbReference type="InterPro" id="IPR019489">
    <property type="entry name" value="Clp_ATPase_C"/>
</dbReference>
<feature type="domain" description="Clp R" evidence="12">
    <location>
        <begin position="3"/>
        <end position="147"/>
    </location>
</feature>
<dbReference type="SMART" id="SM01086">
    <property type="entry name" value="ClpB_D2-small"/>
    <property type="match status" value="1"/>
</dbReference>
<dbReference type="FunFam" id="3.40.50.300:FF:000010">
    <property type="entry name" value="Chaperone clpB 1, putative"/>
    <property type="match status" value="1"/>
</dbReference>
<keyword evidence="11" id="KW-0963">Cytoplasm</keyword>
<dbReference type="InterPro" id="IPR036628">
    <property type="entry name" value="Clp_N_dom_sf"/>
</dbReference>
<evidence type="ECO:0000256" key="2">
    <source>
        <dbReference type="ARBA" id="ARBA00008675"/>
    </source>
</evidence>
<dbReference type="PROSITE" id="PS00871">
    <property type="entry name" value="CLPAB_2"/>
    <property type="match status" value="1"/>
</dbReference>
<dbReference type="PANTHER" id="PTHR11638">
    <property type="entry name" value="ATP-DEPENDENT CLP PROTEASE"/>
    <property type="match status" value="1"/>
</dbReference>
<organism evidence="13 14">
    <name type="scientific">Biomaibacter acetigenes</name>
    <dbReference type="NCBI Taxonomy" id="2316383"/>
    <lineage>
        <taxon>Bacteria</taxon>
        <taxon>Bacillati</taxon>
        <taxon>Bacillota</taxon>
        <taxon>Clostridia</taxon>
        <taxon>Thermosediminibacterales</taxon>
        <taxon>Tepidanaerobacteraceae</taxon>
        <taxon>Biomaibacter</taxon>
    </lineage>
</organism>
<dbReference type="InterPro" id="IPR041546">
    <property type="entry name" value="ClpA/ClpB_AAA_lid"/>
</dbReference>
<dbReference type="InterPro" id="IPR017730">
    <property type="entry name" value="Chaperonin_ClpB"/>
</dbReference>
<dbReference type="Gene3D" id="1.10.8.60">
    <property type="match status" value="1"/>
</dbReference>
<dbReference type="Proteomes" id="UP000280960">
    <property type="component" value="Chromosome"/>
</dbReference>
<evidence type="ECO:0000256" key="9">
    <source>
        <dbReference type="PROSITE-ProRule" id="PRU01251"/>
    </source>
</evidence>
<dbReference type="Pfam" id="PF10431">
    <property type="entry name" value="ClpB_D2-small"/>
    <property type="match status" value="1"/>
</dbReference>
<keyword evidence="5 10" id="KW-0067">ATP-binding</keyword>
<evidence type="ECO:0000256" key="3">
    <source>
        <dbReference type="ARBA" id="ARBA00022737"/>
    </source>
</evidence>
<comment type="similarity">
    <text evidence="2 10">Belongs to the ClpA/ClpB family.</text>
</comment>
<dbReference type="PRINTS" id="PR00300">
    <property type="entry name" value="CLPPROTEASEA"/>
</dbReference>